<dbReference type="Proteomes" id="UP001597102">
    <property type="component" value="Unassembled WGS sequence"/>
</dbReference>
<feature type="transmembrane region" description="Helical" evidence="1">
    <location>
        <begin position="39"/>
        <end position="61"/>
    </location>
</feature>
<evidence type="ECO:0000256" key="1">
    <source>
        <dbReference type="SAM" id="Phobius"/>
    </source>
</evidence>
<keyword evidence="1" id="KW-0812">Transmembrane</keyword>
<keyword evidence="3" id="KW-1185">Reference proteome</keyword>
<name>A0ABW3J6I6_9HYPH</name>
<protein>
    <submittedName>
        <fullName evidence="2">Uncharacterized protein</fullName>
    </submittedName>
</protein>
<evidence type="ECO:0000313" key="3">
    <source>
        <dbReference type="Proteomes" id="UP001597102"/>
    </source>
</evidence>
<proteinExistence type="predicted"/>
<comment type="caution">
    <text evidence="2">The sequence shown here is derived from an EMBL/GenBank/DDBJ whole genome shotgun (WGS) entry which is preliminary data.</text>
</comment>
<accession>A0ABW3J6I6</accession>
<keyword evidence="1" id="KW-1133">Transmembrane helix</keyword>
<evidence type="ECO:0000313" key="2">
    <source>
        <dbReference type="EMBL" id="MFD0985843.1"/>
    </source>
</evidence>
<gene>
    <name evidence="2" type="ORF">ACFQ2F_01885</name>
</gene>
<organism evidence="2 3">
    <name type="scientific">Methyloligella solikamskensis</name>
    <dbReference type="NCBI Taxonomy" id="1177756"/>
    <lineage>
        <taxon>Bacteria</taxon>
        <taxon>Pseudomonadati</taxon>
        <taxon>Pseudomonadota</taxon>
        <taxon>Alphaproteobacteria</taxon>
        <taxon>Hyphomicrobiales</taxon>
        <taxon>Hyphomicrobiaceae</taxon>
        <taxon>Methyloligella</taxon>
    </lineage>
</organism>
<dbReference type="EMBL" id="JBHTJO010000001">
    <property type="protein sequence ID" value="MFD0985843.1"/>
    <property type="molecule type" value="Genomic_DNA"/>
</dbReference>
<sequence>MKADLCILSGHKNDAWKNRGYKNRSLGEEKQMPLHFGKVGALIAIATITAFLLWLMFGAFFEGETVEDGAAMLGAKPVAASTVFGLPGAPGQQEERIRP</sequence>
<reference evidence="3" key="1">
    <citation type="journal article" date="2019" name="Int. J. Syst. Evol. Microbiol.">
        <title>The Global Catalogue of Microorganisms (GCM) 10K type strain sequencing project: providing services to taxonomists for standard genome sequencing and annotation.</title>
        <authorList>
            <consortium name="The Broad Institute Genomics Platform"/>
            <consortium name="The Broad Institute Genome Sequencing Center for Infectious Disease"/>
            <person name="Wu L."/>
            <person name="Ma J."/>
        </authorList>
    </citation>
    <scope>NUCLEOTIDE SEQUENCE [LARGE SCALE GENOMIC DNA]</scope>
    <source>
        <strain evidence="3">CCUG 61697</strain>
    </source>
</reference>
<keyword evidence="1" id="KW-0472">Membrane</keyword>
<dbReference type="RefSeq" id="WP_379084881.1">
    <property type="nucleotide sequence ID" value="NZ_JBHTJO010000001.1"/>
</dbReference>